<evidence type="ECO:0000313" key="1">
    <source>
        <dbReference type="EMBL" id="TWU41397.1"/>
    </source>
</evidence>
<reference evidence="1 2" key="1">
    <citation type="submission" date="2019-02" db="EMBL/GenBank/DDBJ databases">
        <title>Deep-cultivation of Planctomycetes and their phenomic and genomic characterization uncovers novel biology.</title>
        <authorList>
            <person name="Wiegand S."/>
            <person name="Jogler M."/>
            <person name="Boedeker C."/>
            <person name="Pinto D."/>
            <person name="Vollmers J."/>
            <person name="Rivas-Marin E."/>
            <person name="Kohn T."/>
            <person name="Peeters S.H."/>
            <person name="Heuer A."/>
            <person name="Rast P."/>
            <person name="Oberbeckmann S."/>
            <person name="Bunk B."/>
            <person name="Jeske O."/>
            <person name="Meyerdierks A."/>
            <person name="Storesund J.E."/>
            <person name="Kallscheuer N."/>
            <person name="Luecker S."/>
            <person name="Lage O.M."/>
            <person name="Pohl T."/>
            <person name="Merkel B.J."/>
            <person name="Hornburger P."/>
            <person name="Mueller R.-W."/>
            <person name="Bruemmer F."/>
            <person name="Labrenz M."/>
            <person name="Spormann A.M."/>
            <person name="Op Den Camp H."/>
            <person name="Overmann J."/>
            <person name="Amann R."/>
            <person name="Jetten M.S.M."/>
            <person name="Mascher T."/>
            <person name="Medema M.H."/>
            <person name="Devos D.P."/>
            <person name="Kaster A.-K."/>
            <person name="Ovreas L."/>
            <person name="Rohde M."/>
            <person name="Galperin M.Y."/>
            <person name="Jogler C."/>
        </authorList>
    </citation>
    <scope>NUCLEOTIDE SEQUENCE [LARGE SCALE GENOMIC DNA]</scope>
    <source>
        <strain evidence="1 2">Q31b</strain>
    </source>
</reference>
<dbReference type="EMBL" id="SJPY01000004">
    <property type="protein sequence ID" value="TWU41397.1"/>
    <property type="molecule type" value="Genomic_DNA"/>
</dbReference>
<keyword evidence="2" id="KW-1185">Reference proteome</keyword>
<accession>A0A5C6E049</accession>
<proteinExistence type="predicted"/>
<organism evidence="1 2">
    <name type="scientific">Novipirellula aureliae</name>
    <dbReference type="NCBI Taxonomy" id="2527966"/>
    <lineage>
        <taxon>Bacteria</taxon>
        <taxon>Pseudomonadati</taxon>
        <taxon>Planctomycetota</taxon>
        <taxon>Planctomycetia</taxon>
        <taxon>Pirellulales</taxon>
        <taxon>Pirellulaceae</taxon>
        <taxon>Novipirellula</taxon>
    </lineage>
</organism>
<name>A0A5C6E049_9BACT</name>
<evidence type="ECO:0000313" key="2">
    <source>
        <dbReference type="Proteomes" id="UP000315471"/>
    </source>
</evidence>
<gene>
    <name evidence="1" type="ORF">Q31b_28410</name>
</gene>
<sequence>MEIQRVLSDKGRAPLKTCLQDGSTSTLADNIEGVMSGNFIVLARMKNR</sequence>
<comment type="caution">
    <text evidence="1">The sequence shown here is derived from an EMBL/GenBank/DDBJ whole genome shotgun (WGS) entry which is preliminary data.</text>
</comment>
<dbReference type="Proteomes" id="UP000315471">
    <property type="component" value="Unassembled WGS sequence"/>
</dbReference>
<dbReference type="AlphaFoldDB" id="A0A5C6E049"/>
<protein>
    <submittedName>
        <fullName evidence="1">Uncharacterized protein</fullName>
    </submittedName>
</protein>